<evidence type="ECO:0000313" key="12">
    <source>
        <dbReference type="EMBL" id="KAF9493006.1"/>
    </source>
</evidence>
<comment type="caution">
    <text evidence="12">The sequence shown here is derived from an EMBL/GenBank/DDBJ whole genome shotgun (WGS) entry which is preliminary data.</text>
</comment>
<dbReference type="AlphaFoldDB" id="A0A9P5ZWD8"/>
<comment type="pathway">
    <text evidence="1">Amino-acid biosynthesis; L-tryptophan biosynthesis; L-tryptophan from chorismate: step 2/5.</text>
</comment>
<gene>
    <name evidence="12" type="ORF">BDN71DRAFT_1159549</name>
</gene>
<reference evidence="12" key="1">
    <citation type="submission" date="2020-11" db="EMBL/GenBank/DDBJ databases">
        <authorList>
            <consortium name="DOE Joint Genome Institute"/>
            <person name="Ahrendt S."/>
            <person name="Riley R."/>
            <person name="Andreopoulos W."/>
            <person name="Labutti K."/>
            <person name="Pangilinan J."/>
            <person name="Ruiz-Duenas F.J."/>
            <person name="Barrasa J.M."/>
            <person name="Sanchez-Garcia M."/>
            <person name="Camarero S."/>
            <person name="Miyauchi S."/>
            <person name="Serrano A."/>
            <person name="Linde D."/>
            <person name="Babiker R."/>
            <person name="Drula E."/>
            <person name="Ayuso-Fernandez I."/>
            <person name="Pacheco R."/>
            <person name="Padilla G."/>
            <person name="Ferreira P."/>
            <person name="Barriuso J."/>
            <person name="Kellner H."/>
            <person name="Castanera R."/>
            <person name="Alfaro M."/>
            <person name="Ramirez L."/>
            <person name="Pisabarro A.G."/>
            <person name="Kuo A."/>
            <person name="Tritt A."/>
            <person name="Lipzen A."/>
            <person name="He G."/>
            <person name="Yan M."/>
            <person name="Ng V."/>
            <person name="Cullen D."/>
            <person name="Martin F."/>
            <person name="Rosso M.-N."/>
            <person name="Henrissat B."/>
            <person name="Hibbett D."/>
            <person name="Martinez A.T."/>
            <person name="Grigoriev I.V."/>
        </authorList>
    </citation>
    <scope>NUCLEOTIDE SEQUENCE</scope>
    <source>
        <strain evidence="12">ATCC 90797</strain>
    </source>
</reference>
<dbReference type="SUPFAM" id="SSF52418">
    <property type="entry name" value="Nucleoside phosphorylase/phosphoribosyltransferase catalytic domain"/>
    <property type="match status" value="1"/>
</dbReference>
<dbReference type="OrthoDB" id="427800at2759"/>
<dbReference type="InterPro" id="IPR017459">
    <property type="entry name" value="Glycosyl_Trfase_fam3_N_dom"/>
</dbReference>
<dbReference type="Gene3D" id="1.20.970.10">
    <property type="entry name" value="Transferase, Pyrimidine Nucleoside Phosphorylase, Chain C"/>
    <property type="match status" value="1"/>
</dbReference>
<dbReference type="InterPro" id="IPR005940">
    <property type="entry name" value="Anthranilate_Pribosyl_Tfrase"/>
</dbReference>
<dbReference type="EMBL" id="MU154592">
    <property type="protein sequence ID" value="KAF9493006.1"/>
    <property type="molecule type" value="Genomic_DNA"/>
</dbReference>
<sequence length="381" mass="40407">MGIFDMPATIHDTKSSSPYTQEASFKPLLNKLVQTPEYFSADDLRKALNLLFTPDALHPAQIGAFLTALHVNRVERRPESLAAAAQVLRDRALKAAVQEAEGDFVVDIVGTGGDGYNLFNVSTTAGIVAAGAGARVIKHGSRASTSSSGSADLLQALDCLFVAPTPGTPMPIPRVPFTFILAPHYHPALASIAPYRKALPFRTMFNVLGPLINPARPRGMVLGVAEKEIGATFAQSLRDGGVERALVVCGYEGLDEISCAGPTWAWELVDGQVTEKTLTPEDFGLKRHPLSTVAGGGPDENAATFKKLLNAGDEIPSELTPLLEWVCMNASALLFVAGLAQDLKHGTELAMSSIKSGKAWEALALFRDAGKALPPLPTSDV</sequence>
<keyword evidence="13" id="KW-1185">Reference proteome</keyword>
<protein>
    <recommendedName>
        <fullName evidence="9">Anthranilate phosphoribosyltransferase</fullName>
        <ecNumber evidence="2">2.4.2.18</ecNumber>
    </recommendedName>
</protein>
<keyword evidence="5" id="KW-0808">Transferase</keyword>
<evidence type="ECO:0000256" key="1">
    <source>
        <dbReference type="ARBA" id="ARBA00004907"/>
    </source>
</evidence>
<dbReference type="FunFam" id="3.40.1030.10:FF:000002">
    <property type="entry name" value="Anthranilate phosphoribosyltransferase"/>
    <property type="match status" value="1"/>
</dbReference>
<evidence type="ECO:0000256" key="4">
    <source>
        <dbReference type="ARBA" id="ARBA00022676"/>
    </source>
</evidence>
<dbReference type="Pfam" id="PF02885">
    <property type="entry name" value="Glycos_trans_3N"/>
    <property type="match status" value="1"/>
</dbReference>
<feature type="domain" description="Glycosyl transferase family 3" evidence="10">
    <location>
        <begin position="105"/>
        <end position="359"/>
    </location>
</feature>
<dbReference type="InterPro" id="IPR000312">
    <property type="entry name" value="Glycosyl_Trfase_fam3"/>
</dbReference>
<dbReference type="Proteomes" id="UP000807025">
    <property type="component" value="Unassembled WGS sequence"/>
</dbReference>
<comment type="similarity">
    <text evidence="8">Belongs to the anthranilate phosphoribosyltransferase family.</text>
</comment>
<dbReference type="Pfam" id="PF00591">
    <property type="entry name" value="Glycos_transf_3"/>
    <property type="match status" value="1"/>
</dbReference>
<dbReference type="InterPro" id="IPR035902">
    <property type="entry name" value="Nuc_phospho_transferase"/>
</dbReference>
<feature type="domain" description="Glycosyl transferase family 3 N-terminal" evidence="11">
    <location>
        <begin position="26"/>
        <end position="92"/>
    </location>
</feature>
<dbReference type="GO" id="GO:0000162">
    <property type="term" value="P:L-tryptophan biosynthetic process"/>
    <property type="evidence" value="ECO:0007669"/>
    <property type="project" value="UniProtKB-KW"/>
</dbReference>
<keyword evidence="6" id="KW-0822">Tryptophan biosynthesis</keyword>
<dbReference type="GO" id="GO:0004048">
    <property type="term" value="F:anthranilate phosphoribosyltransferase activity"/>
    <property type="evidence" value="ECO:0007669"/>
    <property type="project" value="UniProtKB-EC"/>
</dbReference>
<dbReference type="GO" id="GO:0005829">
    <property type="term" value="C:cytosol"/>
    <property type="evidence" value="ECO:0007669"/>
    <property type="project" value="TreeGrafter"/>
</dbReference>
<proteinExistence type="inferred from homology"/>
<evidence type="ECO:0000256" key="8">
    <source>
        <dbReference type="ARBA" id="ARBA00061500"/>
    </source>
</evidence>
<evidence type="ECO:0000259" key="11">
    <source>
        <dbReference type="Pfam" id="PF02885"/>
    </source>
</evidence>
<accession>A0A9P5ZWD8</accession>
<evidence type="ECO:0000256" key="6">
    <source>
        <dbReference type="ARBA" id="ARBA00022822"/>
    </source>
</evidence>
<dbReference type="PANTHER" id="PTHR43285">
    <property type="entry name" value="ANTHRANILATE PHOSPHORIBOSYLTRANSFERASE"/>
    <property type="match status" value="1"/>
</dbReference>
<organism evidence="12 13">
    <name type="scientific">Pleurotus eryngii</name>
    <name type="common">Boletus of the steppes</name>
    <dbReference type="NCBI Taxonomy" id="5323"/>
    <lineage>
        <taxon>Eukaryota</taxon>
        <taxon>Fungi</taxon>
        <taxon>Dikarya</taxon>
        <taxon>Basidiomycota</taxon>
        <taxon>Agaricomycotina</taxon>
        <taxon>Agaricomycetes</taxon>
        <taxon>Agaricomycetidae</taxon>
        <taxon>Agaricales</taxon>
        <taxon>Pleurotineae</taxon>
        <taxon>Pleurotaceae</taxon>
        <taxon>Pleurotus</taxon>
    </lineage>
</organism>
<evidence type="ECO:0000256" key="5">
    <source>
        <dbReference type="ARBA" id="ARBA00022679"/>
    </source>
</evidence>
<evidence type="ECO:0000313" key="13">
    <source>
        <dbReference type="Proteomes" id="UP000807025"/>
    </source>
</evidence>
<evidence type="ECO:0000256" key="3">
    <source>
        <dbReference type="ARBA" id="ARBA00022605"/>
    </source>
</evidence>
<name>A0A9P5ZWD8_PLEER</name>
<evidence type="ECO:0000256" key="7">
    <source>
        <dbReference type="ARBA" id="ARBA00023141"/>
    </source>
</evidence>
<dbReference type="NCBIfam" id="TIGR01245">
    <property type="entry name" value="trpD"/>
    <property type="match status" value="1"/>
</dbReference>
<keyword evidence="3" id="KW-0028">Amino-acid biosynthesis</keyword>
<dbReference type="Gene3D" id="3.40.1030.10">
    <property type="entry name" value="Nucleoside phosphorylase/phosphoribosyltransferase catalytic domain"/>
    <property type="match status" value="1"/>
</dbReference>
<keyword evidence="4 12" id="KW-0328">Glycosyltransferase</keyword>
<dbReference type="EC" id="2.4.2.18" evidence="2"/>
<dbReference type="HAMAP" id="MF_00211">
    <property type="entry name" value="TrpD"/>
    <property type="match status" value="1"/>
</dbReference>
<evidence type="ECO:0000259" key="10">
    <source>
        <dbReference type="Pfam" id="PF00591"/>
    </source>
</evidence>
<keyword evidence="7" id="KW-0057">Aromatic amino acid biosynthesis</keyword>
<dbReference type="PANTHER" id="PTHR43285:SF2">
    <property type="entry name" value="ANTHRANILATE PHOSPHORIBOSYLTRANSFERASE"/>
    <property type="match status" value="1"/>
</dbReference>
<evidence type="ECO:0000256" key="2">
    <source>
        <dbReference type="ARBA" id="ARBA00011948"/>
    </source>
</evidence>
<evidence type="ECO:0000256" key="9">
    <source>
        <dbReference type="ARBA" id="ARBA00071401"/>
    </source>
</evidence>